<protein>
    <submittedName>
        <fullName evidence="1">Uncharacterized protein</fullName>
    </submittedName>
</protein>
<dbReference type="Proteomes" id="UP000006859">
    <property type="component" value="Chromosome"/>
</dbReference>
<dbReference type="KEGG" id="ddd:Dda3937_04385"/>
<reference evidence="1 2" key="1">
    <citation type="journal article" date="2011" name="J. Bacteriol.">
        <title>Genome sequence of the plant-pathogenic bacterium Dickeya dadantii 3937.</title>
        <authorList>
            <person name="Glasner J.D."/>
            <person name="Yang C.H."/>
            <person name="Reverchon S."/>
            <person name="Hugouvieux-Cotte-Pattat N."/>
            <person name="Condemine G."/>
            <person name="Bohin J.P."/>
            <person name="Van Gijsegem F."/>
            <person name="Yang S."/>
            <person name="Franza T."/>
            <person name="Expert D."/>
            <person name="Plunkett G. III"/>
            <person name="San Francisco M.J."/>
            <person name="Charkowski A.O."/>
            <person name="Py B."/>
            <person name="Bell K."/>
            <person name="Rauscher L."/>
            <person name="Rodriguez-Palenzuela P."/>
            <person name="Toussaint A."/>
            <person name="Holeva M.C."/>
            <person name="He S.Y."/>
            <person name="Douet V."/>
            <person name="Boccara M."/>
            <person name="Blanco C."/>
            <person name="Toth I."/>
            <person name="Anderson B.D."/>
            <person name="Biehl B.S."/>
            <person name="Mau B."/>
            <person name="Flynn S.M."/>
            <person name="Barras F."/>
            <person name="Lindeberg M."/>
            <person name="Birch P.R."/>
            <person name="Tsuyumu S."/>
            <person name="Shi X."/>
            <person name="Hibbing M."/>
            <person name="Yap M.N."/>
            <person name="Carpentier M."/>
            <person name="Dassa E."/>
            <person name="Umehara M."/>
            <person name="Kim J.F."/>
            <person name="Rusch M."/>
            <person name="Soni P."/>
            <person name="Mayhew G.F."/>
            <person name="Fouts D.E."/>
            <person name="Gill S.R."/>
            <person name="Blattner F.R."/>
            <person name="Keen N.T."/>
            <person name="Perna N.T."/>
        </authorList>
    </citation>
    <scope>NUCLEOTIDE SEQUENCE [LARGE SCALE GENOMIC DNA]</scope>
    <source>
        <strain evidence="1 2">3937</strain>
    </source>
</reference>
<organism evidence="1 2">
    <name type="scientific">Dickeya dadantii (strain 3937)</name>
    <name type="common">Erwinia chrysanthemi (strain 3937)</name>
    <dbReference type="NCBI Taxonomy" id="198628"/>
    <lineage>
        <taxon>Bacteria</taxon>
        <taxon>Pseudomonadati</taxon>
        <taxon>Pseudomonadota</taxon>
        <taxon>Gammaproteobacteria</taxon>
        <taxon>Enterobacterales</taxon>
        <taxon>Pectobacteriaceae</taxon>
        <taxon>Dickeya</taxon>
    </lineage>
</organism>
<dbReference type="HOGENOM" id="CLU_2681815_0_0_6"/>
<sequence>MPAYCVNKSGECSTRAMMAIQNECVRSIPFGVSRWLRIVMIYFCYYKFDLLSGVADLSESRVSRQQSRQDNQAD</sequence>
<dbReference type="AlphaFoldDB" id="E0SC58"/>
<keyword evidence="2" id="KW-1185">Reference proteome</keyword>
<evidence type="ECO:0000313" key="2">
    <source>
        <dbReference type="Proteomes" id="UP000006859"/>
    </source>
</evidence>
<accession>E0SC58</accession>
<evidence type="ECO:0000313" key="1">
    <source>
        <dbReference type="EMBL" id="ADM99655.1"/>
    </source>
</evidence>
<gene>
    <name evidence="1" type="ordered locus">Dda3937_04385</name>
</gene>
<dbReference type="EMBL" id="CP002038">
    <property type="protein sequence ID" value="ADM99655.1"/>
    <property type="molecule type" value="Genomic_DNA"/>
</dbReference>
<name>E0SC58_DICD3</name>
<proteinExistence type="predicted"/>